<dbReference type="InterPro" id="IPR036116">
    <property type="entry name" value="FN3_sf"/>
</dbReference>
<evidence type="ECO:0000256" key="8">
    <source>
        <dbReference type="ARBA" id="ARBA00023319"/>
    </source>
</evidence>
<keyword evidence="7" id="KW-0325">Glycoprotein</keyword>
<evidence type="ECO:0000256" key="3">
    <source>
        <dbReference type="ARBA" id="ARBA00022729"/>
    </source>
</evidence>
<evidence type="ECO:0000256" key="6">
    <source>
        <dbReference type="ARBA" id="ARBA00023170"/>
    </source>
</evidence>
<feature type="chain" id="PRO_5018726468" description="Immunoglobulin domain-containing protein" evidence="11">
    <location>
        <begin position="19"/>
        <end position="452"/>
    </location>
</feature>
<keyword evidence="14" id="KW-1185">Reference proteome</keyword>
<proteinExistence type="predicted"/>
<accession>A0A3Q3W7F3</accession>
<sequence length="452" mass="49754">MRIFLPLLCALCAPPIHGVFYGTCHRKDPSPGTLVLSPGQELVLTCSGRVIVDGVKIRNISHGYSNHTNLTVAREPRGLGGTDTGYTAPPTAHIQPTTGEDDSTEEDEEEQKEGSRVTRDIKLRPYWNWMGRTVGKADRGVTGRTGATLSLSSLSLADSGTYTCQRGRERFSLKVIVTDPVEKPILFCYKKSPSSKIRCESVPQGPVTIKPNCHLLIGKSQTEAFLPSRCSYSSQASRCWCTLDHNEDELRTVHVAYLCVTSVAGNATSNLLTFTPMSIRKWVCLIPRSSVLNDETNHKKHGSTHLPFSLALSLSHAHTNTLSWVTFGSVRDFSSLFSEVPPTFTEDQTEFGEVSTYVLWIFGAFALLSVMLAVYIIRFVSKLQSLSFVPRCGGSTQSLPSAPAAPEGQALVTLGPPRFKEPEGDNEDEEQQADKSTESLHFNNTSYFFLQR</sequence>
<keyword evidence="8" id="KW-0393">Immunoglobulin domain</keyword>
<feature type="signal peptide" evidence="11">
    <location>
        <begin position="1"/>
        <end position="18"/>
    </location>
</feature>
<keyword evidence="2 10" id="KW-0812">Transmembrane</keyword>
<evidence type="ECO:0000256" key="11">
    <source>
        <dbReference type="SAM" id="SignalP"/>
    </source>
</evidence>
<evidence type="ECO:0000256" key="4">
    <source>
        <dbReference type="ARBA" id="ARBA00022989"/>
    </source>
</evidence>
<evidence type="ECO:0000256" key="7">
    <source>
        <dbReference type="ARBA" id="ARBA00023180"/>
    </source>
</evidence>
<organism evidence="13 14">
    <name type="scientific">Mola mola</name>
    <name type="common">Ocean sunfish</name>
    <name type="synonym">Tetraodon mola</name>
    <dbReference type="NCBI Taxonomy" id="94237"/>
    <lineage>
        <taxon>Eukaryota</taxon>
        <taxon>Metazoa</taxon>
        <taxon>Chordata</taxon>
        <taxon>Craniata</taxon>
        <taxon>Vertebrata</taxon>
        <taxon>Euteleostomi</taxon>
        <taxon>Actinopterygii</taxon>
        <taxon>Neopterygii</taxon>
        <taxon>Teleostei</taxon>
        <taxon>Neoteleostei</taxon>
        <taxon>Acanthomorphata</taxon>
        <taxon>Eupercaria</taxon>
        <taxon>Tetraodontiformes</taxon>
        <taxon>Molidae</taxon>
        <taxon>Mola</taxon>
    </lineage>
</organism>
<dbReference type="SUPFAM" id="SSF48726">
    <property type="entry name" value="Immunoglobulin"/>
    <property type="match status" value="1"/>
</dbReference>
<feature type="domain" description="Immunoglobulin" evidence="12">
    <location>
        <begin position="31"/>
        <end position="178"/>
    </location>
</feature>
<reference evidence="13" key="1">
    <citation type="submission" date="2025-08" db="UniProtKB">
        <authorList>
            <consortium name="Ensembl"/>
        </authorList>
    </citation>
    <scope>IDENTIFICATION</scope>
</reference>
<dbReference type="Pfam" id="PF09240">
    <property type="entry name" value="IL6Ra-bind"/>
    <property type="match status" value="1"/>
</dbReference>
<evidence type="ECO:0000256" key="1">
    <source>
        <dbReference type="ARBA" id="ARBA00004479"/>
    </source>
</evidence>
<comment type="subcellular location">
    <subcellularLocation>
        <location evidence="1">Membrane</location>
        <topology evidence="1">Single-pass type I membrane protein</topology>
    </subcellularLocation>
</comment>
<dbReference type="InterPro" id="IPR013783">
    <property type="entry name" value="Ig-like_fold"/>
</dbReference>
<dbReference type="InterPro" id="IPR003599">
    <property type="entry name" value="Ig_sub"/>
</dbReference>
<dbReference type="Ensembl" id="ENSMMOT00000004606.1">
    <property type="protein sequence ID" value="ENSMMOP00000004524.1"/>
    <property type="gene ID" value="ENSMMOG00000003603.1"/>
</dbReference>
<feature type="transmembrane region" description="Helical" evidence="10">
    <location>
        <begin position="357"/>
        <end position="377"/>
    </location>
</feature>
<evidence type="ECO:0000256" key="2">
    <source>
        <dbReference type="ARBA" id="ARBA00022692"/>
    </source>
</evidence>
<dbReference type="Gene3D" id="2.60.40.10">
    <property type="entry name" value="Immunoglobulins"/>
    <property type="match status" value="2"/>
</dbReference>
<keyword evidence="6" id="KW-0675">Receptor</keyword>
<evidence type="ECO:0000256" key="9">
    <source>
        <dbReference type="SAM" id="MobiDB-lite"/>
    </source>
</evidence>
<reference evidence="13" key="2">
    <citation type="submission" date="2025-09" db="UniProtKB">
        <authorList>
            <consortium name="Ensembl"/>
        </authorList>
    </citation>
    <scope>IDENTIFICATION</scope>
</reference>
<dbReference type="InterPro" id="IPR036179">
    <property type="entry name" value="Ig-like_dom_sf"/>
</dbReference>
<keyword evidence="3 11" id="KW-0732">Signal</keyword>
<evidence type="ECO:0000313" key="13">
    <source>
        <dbReference type="Ensembl" id="ENSMMOP00000004524.1"/>
    </source>
</evidence>
<dbReference type="SMART" id="SM00409">
    <property type="entry name" value="IG"/>
    <property type="match status" value="1"/>
</dbReference>
<evidence type="ECO:0000259" key="12">
    <source>
        <dbReference type="SMART" id="SM00409"/>
    </source>
</evidence>
<evidence type="ECO:0000313" key="14">
    <source>
        <dbReference type="Proteomes" id="UP000261620"/>
    </source>
</evidence>
<protein>
    <recommendedName>
        <fullName evidence="12">Immunoglobulin domain-containing protein</fullName>
    </recommendedName>
</protein>
<evidence type="ECO:0000256" key="10">
    <source>
        <dbReference type="SAM" id="Phobius"/>
    </source>
</evidence>
<keyword evidence="5 10" id="KW-0472">Membrane</keyword>
<dbReference type="GO" id="GO:0016020">
    <property type="term" value="C:membrane"/>
    <property type="evidence" value="ECO:0007669"/>
    <property type="project" value="UniProtKB-SubCell"/>
</dbReference>
<feature type="compositionally biased region" description="Acidic residues" evidence="9">
    <location>
        <begin position="99"/>
        <end position="111"/>
    </location>
</feature>
<name>A0A3Q3W7F3_MOLML</name>
<dbReference type="AlphaFoldDB" id="A0A3Q3W7F3"/>
<evidence type="ECO:0000256" key="5">
    <source>
        <dbReference type="ARBA" id="ARBA00023136"/>
    </source>
</evidence>
<dbReference type="Proteomes" id="UP000261620">
    <property type="component" value="Unplaced"/>
</dbReference>
<keyword evidence="4 10" id="KW-1133">Transmembrane helix</keyword>
<dbReference type="InterPro" id="IPR015321">
    <property type="entry name" value="TypeI_recpt_CBD"/>
</dbReference>
<feature type="region of interest" description="Disordered" evidence="9">
    <location>
        <begin position="73"/>
        <end position="117"/>
    </location>
</feature>
<feature type="region of interest" description="Disordered" evidence="9">
    <location>
        <begin position="397"/>
        <end position="439"/>
    </location>
</feature>
<dbReference type="SUPFAM" id="SSF49265">
    <property type="entry name" value="Fibronectin type III"/>
    <property type="match status" value="1"/>
</dbReference>